<gene>
    <name evidence="3" type="primary">LOC107414465</name>
</gene>
<dbReference type="GeneID" id="107414465"/>
<sequence>MGRLHWIIFFTFTAVSALVPALHASAGDADPIYKSCVEDCEKSGCVKDKCFQHCKFTSDGKPIDGPWYLQEPLYLRWKQWDCRSDCRYQCMLAREEERQKLGDKPVKYHGKWPFQRVYGIQEPVAVALSALNLAIQFHGWISFYILLHYKLPLRPNKRTHYEYTGLWHIYALFSMNSWFWSAVYHSRDVELTEKLDYSSAVALLGFTLILAILRAFNVRDEAARVMVAAPLIAFVTTHILYLNFYKLDYVKLYCLVTDLRNIVSHAQMNLPQCLAHFLGLNFKVCSAMRVTQLLIWAVWAGVTRHPSRWKLWVVVAGGGVAMLLEIYDFPPYHGFVDAHALWHATTVPLTYLWWSFVRDDAEFRTLALHKKVK</sequence>
<organism evidence="2 3">
    <name type="scientific">Ziziphus jujuba</name>
    <name type="common">Chinese jujube</name>
    <name type="synonym">Ziziphus sativa</name>
    <dbReference type="NCBI Taxonomy" id="326968"/>
    <lineage>
        <taxon>Eukaryota</taxon>
        <taxon>Viridiplantae</taxon>
        <taxon>Streptophyta</taxon>
        <taxon>Embryophyta</taxon>
        <taxon>Tracheophyta</taxon>
        <taxon>Spermatophyta</taxon>
        <taxon>Magnoliopsida</taxon>
        <taxon>eudicotyledons</taxon>
        <taxon>Gunneridae</taxon>
        <taxon>Pentapetalae</taxon>
        <taxon>rosids</taxon>
        <taxon>fabids</taxon>
        <taxon>Rosales</taxon>
        <taxon>Rhamnaceae</taxon>
        <taxon>Paliureae</taxon>
        <taxon>Ziziphus</taxon>
    </lineage>
</organism>
<evidence type="ECO:0000313" key="2">
    <source>
        <dbReference type="Proteomes" id="UP001652623"/>
    </source>
</evidence>
<reference evidence="3" key="1">
    <citation type="submission" date="2025-08" db="UniProtKB">
        <authorList>
            <consortium name="RefSeq"/>
        </authorList>
    </citation>
    <scope>IDENTIFICATION</scope>
    <source>
        <tissue evidence="3">Seedling</tissue>
    </source>
</reference>
<comment type="subcellular location">
    <subcellularLocation>
        <location evidence="1">Golgi apparatus membrane</location>
        <topology evidence="1">Multi-pass membrane protein</topology>
    </subcellularLocation>
</comment>
<feature type="transmembrane region" description="Helical" evidence="1">
    <location>
        <begin position="223"/>
        <end position="242"/>
    </location>
</feature>
<dbReference type="GO" id="GO:0016788">
    <property type="term" value="F:hydrolase activity, acting on ester bonds"/>
    <property type="evidence" value="ECO:0007669"/>
    <property type="project" value="TreeGrafter"/>
</dbReference>
<keyword evidence="1" id="KW-0333">Golgi apparatus</keyword>
<evidence type="ECO:0000256" key="1">
    <source>
        <dbReference type="RuleBase" id="RU365066"/>
    </source>
</evidence>
<dbReference type="GO" id="GO:0000139">
    <property type="term" value="C:Golgi membrane"/>
    <property type="evidence" value="ECO:0007669"/>
    <property type="project" value="UniProtKB-SubCell"/>
</dbReference>
<dbReference type="KEGG" id="zju:107414465"/>
<comment type="caution">
    <text evidence="1">Lacks conserved residue(s) required for the propagation of feature annotation.</text>
</comment>
<feature type="chain" id="PRO_5028504239" description="Post-GPI attachment to proteins factor 3" evidence="1">
    <location>
        <begin position="18"/>
        <end position="373"/>
    </location>
</feature>
<keyword evidence="1" id="KW-0472">Membrane</keyword>
<dbReference type="InterPro" id="IPR007217">
    <property type="entry name" value="Per1-like"/>
</dbReference>
<keyword evidence="1" id="KW-1133">Transmembrane helix</keyword>
<protein>
    <recommendedName>
        <fullName evidence="1">Post-GPI attachment to proteins factor 3</fullName>
    </recommendedName>
</protein>
<dbReference type="PANTHER" id="PTHR13148">
    <property type="entry name" value="PER1-RELATED"/>
    <property type="match status" value="1"/>
</dbReference>
<evidence type="ECO:0000313" key="3">
    <source>
        <dbReference type="RefSeq" id="XP_015878072.1"/>
    </source>
</evidence>
<feature type="signal peptide" evidence="1">
    <location>
        <begin position="1"/>
        <end position="17"/>
    </location>
</feature>
<keyword evidence="1" id="KW-0732">Signal</keyword>
<feature type="transmembrane region" description="Helical" evidence="1">
    <location>
        <begin position="197"/>
        <end position="216"/>
    </location>
</feature>
<dbReference type="GO" id="GO:0005789">
    <property type="term" value="C:endoplasmic reticulum membrane"/>
    <property type="evidence" value="ECO:0007669"/>
    <property type="project" value="TreeGrafter"/>
</dbReference>
<accession>A0A6P3ZHF1</accession>
<dbReference type="GO" id="GO:0006506">
    <property type="term" value="P:GPI anchor biosynthetic process"/>
    <property type="evidence" value="ECO:0007669"/>
    <property type="project" value="UniProtKB-KW"/>
</dbReference>
<dbReference type="InParanoid" id="A0A6P3ZHF1"/>
<feature type="transmembrane region" description="Helical" evidence="1">
    <location>
        <begin position="124"/>
        <end position="147"/>
    </location>
</feature>
<dbReference type="AlphaFoldDB" id="A0A6P3ZHF1"/>
<keyword evidence="2" id="KW-1185">Reference proteome</keyword>
<dbReference type="PANTHER" id="PTHR13148:SF20">
    <property type="entry name" value="POST-GPI ATTACHMENT TO PROTEINS FACTOR 3"/>
    <property type="match status" value="1"/>
</dbReference>
<dbReference type="RefSeq" id="XP_015878072.1">
    <property type="nucleotide sequence ID" value="XM_016022586.4"/>
</dbReference>
<dbReference type="Proteomes" id="UP001652623">
    <property type="component" value="Chromosome 8"/>
</dbReference>
<dbReference type="Pfam" id="PF04080">
    <property type="entry name" value="Per1"/>
    <property type="match status" value="2"/>
</dbReference>
<feature type="transmembrane region" description="Helical" evidence="1">
    <location>
        <begin position="309"/>
        <end position="327"/>
    </location>
</feature>
<comment type="similarity">
    <text evidence="1">Belongs to the PGAP3 family.</text>
</comment>
<keyword evidence="1" id="KW-0337">GPI-anchor biosynthesis</keyword>
<feature type="transmembrane region" description="Helical" evidence="1">
    <location>
        <begin position="339"/>
        <end position="357"/>
    </location>
</feature>
<feature type="transmembrane region" description="Helical" evidence="1">
    <location>
        <begin position="167"/>
        <end position="185"/>
    </location>
</feature>
<name>A0A6P3ZHF1_ZIZJJ</name>
<proteinExistence type="inferred from homology"/>
<comment type="function">
    <text evidence="1">Involved in the lipid remodeling steps of GPI-anchor maturation.</text>
</comment>
<keyword evidence="1" id="KW-0812">Transmembrane</keyword>